<name>A0A0F9L3M7_9ZZZZ</name>
<dbReference type="AlphaFoldDB" id="A0A0F9L3M7"/>
<comment type="similarity">
    <text evidence="1">Belongs to the bacterial solute-binding protein 5 family.</text>
</comment>
<dbReference type="PANTHER" id="PTHR30290">
    <property type="entry name" value="PERIPLASMIC BINDING COMPONENT OF ABC TRANSPORTER"/>
    <property type="match status" value="1"/>
</dbReference>
<dbReference type="PROSITE" id="PS01040">
    <property type="entry name" value="SBP_BACTERIAL_5"/>
    <property type="match status" value="1"/>
</dbReference>
<sequence length="546" mass="61557">MKRKVWKSLLVATSLVCSITLASSLALAGGTLVFGSSGDAVRLDPADVTDGESIQRMDNIFEGLVEYESGSTEIQPSLATSWETSEDGKEITFKLRRGVKFQDGTDFNADAVVFSFARQYDTTHPYHEYGEWVYWGYMFSDVDKMLKIDDYTVKLVLKRINASIMTSLAMFTVNIVSPTNAEKWGADAFKHPVGTGPFKLVEWVKDDHITLEANDNYWRERPSLDRLIFKVIPDASARLMALEVGEVQGIEYPDPAHFDRIRANQDLKLLTEPGMNVGYMAMNTGYGYKDANGNGVRDSNEPWVKTPGYFEPLTKKEVRQAINYAIDKKAIVDDLYMGTAIVAKNGMPPFMLGYNDDIEDYTYDPAKSKRLLAEAGYPDGFEVTLYVMPVSRPYMFDPPKIGEAIQSYLAAVGITVKFYQVDWGTYLQETEAGNHQMCLLGWTGDNGDPDNFMNVLYGPNSTSIGAAGNYGFYIDEGAQFLLSQALQTYDVEKRAQYYRIFQQLVHEAAPWVYLAHSNQNVVFRKNVQGYALHPTSRKFFYPVWIE</sequence>
<organism evidence="5">
    <name type="scientific">marine sediment metagenome</name>
    <dbReference type="NCBI Taxonomy" id="412755"/>
    <lineage>
        <taxon>unclassified sequences</taxon>
        <taxon>metagenomes</taxon>
        <taxon>ecological metagenomes</taxon>
    </lineage>
</organism>
<proteinExistence type="inferred from homology"/>
<dbReference type="Gene3D" id="3.90.76.10">
    <property type="entry name" value="Dipeptide-binding Protein, Domain 1"/>
    <property type="match status" value="1"/>
</dbReference>
<evidence type="ECO:0000259" key="4">
    <source>
        <dbReference type="Pfam" id="PF00496"/>
    </source>
</evidence>
<dbReference type="CDD" id="cd08493">
    <property type="entry name" value="PBP2_DppA_like"/>
    <property type="match status" value="1"/>
</dbReference>
<dbReference type="GO" id="GO:0042597">
    <property type="term" value="C:periplasmic space"/>
    <property type="evidence" value="ECO:0007669"/>
    <property type="project" value="UniProtKB-ARBA"/>
</dbReference>
<dbReference type="EMBL" id="LAZR01012076">
    <property type="protein sequence ID" value="KKM44223.1"/>
    <property type="molecule type" value="Genomic_DNA"/>
</dbReference>
<evidence type="ECO:0000256" key="3">
    <source>
        <dbReference type="ARBA" id="ARBA00022729"/>
    </source>
</evidence>
<dbReference type="InterPro" id="IPR039424">
    <property type="entry name" value="SBP_5"/>
</dbReference>
<gene>
    <name evidence="5" type="ORF">LCGC14_1561810</name>
</gene>
<dbReference type="InterPro" id="IPR023765">
    <property type="entry name" value="SBP_5_CS"/>
</dbReference>
<dbReference type="GO" id="GO:0043190">
    <property type="term" value="C:ATP-binding cassette (ABC) transporter complex"/>
    <property type="evidence" value="ECO:0007669"/>
    <property type="project" value="InterPro"/>
</dbReference>
<dbReference type="Gene3D" id="3.10.105.10">
    <property type="entry name" value="Dipeptide-binding Protein, Domain 3"/>
    <property type="match status" value="1"/>
</dbReference>
<dbReference type="InterPro" id="IPR000914">
    <property type="entry name" value="SBP_5_dom"/>
</dbReference>
<reference evidence="5" key="1">
    <citation type="journal article" date="2015" name="Nature">
        <title>Complex archaea that bridge the gap between prokaryotes and eukaryotes.</title>
        <authorList>
            <person name="Spang A."/>
            <person name="Saw J.H."/>
            <person name="Jorgensen S.L."/>
            <person name="Zaremba-Niedzwiedzka K."/>
            <person name="Martijn J."/>
            <person name="Lind A.E."/>
            <person name="van Eijk R."/>
            <person name="Schleper C."/>
            <person name="Guy L."/>
            <person name="Ettema T.J."/>
        </authorList>
    </citation>
    <scope>NUCLEOTIDE SEQUENCE</scope>
</reference>
<accession>A0A0F9L3M7</accession>
<dbReference type="Gene3D" id="3.40.190.10">
    <property type="entry name" value="Periplasmic binding protein-like II"/>
    <property type="match status" value="1"/>
</dbReference>
<evidence type="ECO:0000313" key="5">
    <source>
        <dbReference type="EMBL" id="KKM44223.1"/>
    </source>
</evidence>
<dbReference type="InterPro" id="IPR030678">
    <property type="entry name" value="Peptide/Ni-bd"/>
</dbReference>
<keyword evidence="3" id="KW-0732">Signal</keyword>
<dbReference type="GO" id="GO:0015833">
    <property type="term" value="P:peptide transport"/>
    <property type="evidence" value="ECO:0007669"/>
    <property type="project" value="TreeGrafter"/>
</dbReference>
<protein>
    <recommendedName>
        <fullName evidence="4">Solute-binding protein family 5 domain-containing protein</fullName>
    </recommendedName>
</protein>
<keyword evidence="2" id="KW-0813">Transport</keyword>
<dbReference type="GO" id="GO:1904680">
    <property type="term" value="F:peptide transmembrane transporter activity"/>
    <property type="evidence" value="ECO:0007669"/>
    <property type="project" value="TreeGrafter"/>
</dbReference>
<dbReference type="PIRSF" id="PIRSF002741">
    <property type="entry name" value="MppA"/>
    <property type="match status" value="1"/>
</dbReference>
<dbReference type="Pfam" id="PF00496">
    <property type="entry name" value="SBP_bac_5"/>
    <property type="match status" value="1"/>
</dbReference>
<dbReference type="PANTHER" id="PTHR30290:SF9">
    <property type="entry name" value="OLIGOPEPTIDE-BINDING PROTEIN APPA"/>
    <property type="match status" value="1"/>
</dbReference>
<comment type="caution">
    <text evidence="5">The sequence shown here is derived from an EMBL/GenBank/DDBJ whole genome shotgun (WGS) entry which is preliminary data.</text>
</comment>
<feature type="domain" description="Solute-binding protein family 5" evidence="4">
    <location>
        <begin position="73"/>
        <end position="461"/>
    </location>
</feature>
<dbReference type="SUPFAM" id="SSF53850">
    <property type="entry name" value="Periplasmic binding protein-like II"/>
    <property type="match status" value="1"/>
</dbReference>
<evidence type="ECO:0000256" key="1">
    <source>
        <dbReference type="ARBA" id="ARBA00005695"/>
    </source>
</evidence>
<evidence type="ECO:0000256" key="2">
    <source>
        <dbReference type="ARBA" id="ARBA00022448"/>
    </source>
</evidence>